<evidence type="ECO:0000313" key="6">
    <source>
        <dbReference type="Proteomes" id="UP000184076"/>
    </source>
</evidence>
<reference evidence="6" key="1">
    <citation type="submission" date="2016-11" db="EMBL/GenBank/DDBJ databases">
        <authorList>
            <person name="Varghese N."/>
            <person name="Submissions S."/>
        </authorList>
    </citation>
    <scope>NUCLEOTIDE SEQUENCE [LARGE SCALE GENOMIC DNA]</scope>
    <source>
        <strain evidence="6">DSM 9756</strain>
    </source>
</reference>
<dbReference type="Gene3D" id="3.20.20.70">
    <property type="entry name" value="Aldolase class I"/>
    <property type="match status" value="1"/>
</dbReference>
<dbReference type="AlphaFoldDB" id="A0A1M4SM79"/>
<dbReference type="GO" id="GO:0006552">
    <property type="term" value="P:L-leucine catabolic process"/>
    <property type="evidence" value="ECO:0007669"/>
    <property type="project" value="TreeGrafter"/>
</dbReference>
<dbReference type="PANTHER" id="PTHR42738">
    <property type="entry name" value="HYDROXYMETHYLGLUTARYL-COA LYASE"/>
    <property type="match status" value="1"/>
</dbReference>
<dbReference type="PANTHER" id="PTHR42738:SF7">
    <property type="entry name" value="HYDROXYMETHYLGLUTARYL-COA LYASE"/>
    <property type="match status" value="1"/>
</dbReference>
<accession>A0A1M4SM79</accession>
<dbReference type="STRING" id="1121391.SAMN02745206_00136"/>
<proteinExistence type="inferred from homology"/>
<dbReference type="EMBL" id="FQVB01000003">
    <property type="protein sequence ID" value="SHE33374.1"/>
    <property type="molecule type" value="Genomic_DNA"/>
</dbReference>
<evidence type="ECO:0000256" key="3">
    <source>
        <dbReference type="ARBA" id="ARBA00023239"/>
    </source>
</evidence>
<dbReference type="Proteomes" id="UP000184076">
    <property type="component" value="Unassembled WGS sequence"/>
</dbReference>
<dbReference type="RefSeq" id="WP_084075805.1">
    <property type="nucleotide sequence ID" value="NZ_FQVB01000003.1"/>
</dbReference>
<dbReference type="GO" id="GO:0004419">
    <property type="term" value="F:hydroxymethylglutaryl-CoA lyase activity"/>
    <property type="evidence" value="ECO:0007669"/>
    <property type="project" value="TreeGrafter"/>
</dbReference>
<dbReference type="CDD" id="cd07938">
    <property type="entry name" value="DRE_TIM_HMGL"/>
    <property type="match status" value="1"/>
</dbReference>
<dbReference type="InterPro" id="IPR013785">
    <property type="entry name" value="Aldolase_TIM"/>
</dbReference>
<dbReference type="InterPro" id="IPR043594">
    <property type="entry name" value="HMGL"/>
</dbReference>
<dbReference type="PROSITE" id="PS50991">
    <property type="entry name" value="PYR_CT"/>
    <property type="match status" value="1"/>
</dbReference>
<keyword evidence="3 5" id="KW-0456">Lyase</keyword>
<feature type="domain" description="Pyruvate carboxyltransferase" evidence="4">
    <location>
        <begin position="20"/>
        <end position="286"/>
    </location>
</feature>
<protein>
    <submittedName>
        <fullName evidence="5">Hydroxymethylglutaryl-CoA lyase</fullName>
    </submittedName>
</protein>
<dbReference type="GO" id="GO:0046951">
    <property type="term" value="P:ketone body biosynthetic process"/>
    <property type="evidence" value="ECO:0007669"/>
    <property type="project" value="TreeGrafter"/>
</dbReference>
<evidence type="ECO:0000259" key="4">
    <source>
        <dbReference type="PROSITE" id="PS50991"/>
    </source>
</evidence>
<dbReference type="FunFam" id="3.20.20.70:FF:000071">
    <property type="entry name" value="Hydroxymethylglutaryl-CoA lyase"/>
    <property type="match status" value="1"/>
</dbReference>
<dbReference type="Pfam" id="PF00682">
    <property type="entry name" value="HMGL-like"/>
    <property type="match status" value="1"/>
</dbReference>
<dbReference type="NCBIfam" id="NF004283">
    <property type="entry name" value="PRK05692.1"/>
    <property type="match status" value="1"/>
</dbReference>
<gene>
    <name evidence="5" type="ORF">SAMN02745206_00136</name>
</gene>
<evidence type="ECO:0000256" key="1">
    <source>
        <dbReference type="ARBA" id="ARBA00009405"/>
    </source>
</evidence>
<evidence type="ECO:0000313" key="5">
    <source>
        <dbReference type="EMBL" id="SHE33374.1"/>
    </source>
</evidence>
<dbReference type="OrthoDB" id="9784013at2"/>
<comment type="similarity">
    <text evidence="1">Belongs to the HMG-CoA lyase family.</text>
</comment>
<keyword evidence="2" id="KW-0479">Metal-binding</keyword>
<dbReference type="InterPro" id="IPR000891">
    <property type="entry name" value="PYR_CT"/>
</dbReference>
<organism evidence="5 6">
    <name type="scientific">Desulfacinum infernum DSM 9756</name>
    <dbReference type="NCBI Taxonomy" id="1121391"/>
    <lineage>
        <taxon>Bacteria</taxon>
        <taxon>Pseudomonadati</taxon>
        <taxon>Thermodesulfobacteriota</taxon>
        <taxon>Syntrophobacteria</taxon>
        <taxon>Syntrophobacterales</taxon>
        <taxon>Syntrophobacteraceae</taxon>
        <taxon>Desulfacinum</taxon>
    </lineage>
</organism>
<evidence type="ECO:0000256" key="2">
    <source>
        <dbReference type="ARBA" id="ARBA00022723"/>
    </source>
</evidence>
<sequence length="318" mass="34950">MGDRNMSFVQRVDKDMTRAVILEESAPRDGLQNESRIFTVEERVWLVEALTECGFPRIQVGSMVHPRAVPQMADTETVCRRIRKRPGVAYTVLVLNERGLDRALACGVDHVAVFVSASETHSRKNTGCSVEEGLRRASTVVRRAVEAGMTVQAGVMNAFGCRFEGAVPLDRIRHLLVSLREAGAHELCLADTSGMAHPAQMEELLREFVPELDVPLALHLHDTWGFGIANVYAAWKMGVRRFDVACGGLGGCPFIPGAPGNVASEDVVHLFQSMGVSTGVDLEGLVRVVHDLERKLGRELSGHYSRWRRPAPCKDTPS</sequence>
<keyword evidence="6" id="KW-1185">Reference proteome</keyword>
<dbReference type="GO" id="GO:0046872">
    <property type="term" value="F:metal ion binding"/>
    <property type="evidence" value="ECO:0007669"/>
    <property type="project" value="UniProtKB-KW"/>
</dbReference>
<dbReference type="SUPFAM" id="SSF51569">
    <property type="entry name" value="Aldolase"/>
    <property type="match status" value="1"/>
</dbReference>
<name>A0A1M4SM79_9BACT</name>